<evidence type="ECO:0000313" key="3">
    <source>
        <dbReference type="Proteomes" id="UP001497516"/>
    </source>
</evidence>
<dbReference type="Proteomes" id="UP001497516">
    <property type="component" value="Chromosome 1"/>
</dbReference>
<protein>
    <recommendedName>
        <fullName evidence="1">Reverse transcriptase Ty1/copia-type domain-containing protein</fullName>
    </recommendedName>
</protein>
<proteinExistence type="predicted"/>
<dbReference type="Pfam" id="PF07727">
    <property type="entry name" value="RVT_2"/>
    <property type="match status" value="1"/>
</dbReference>
<dbReference type="SUPFAM" id="SSF56672">
    <property type="entry name" value="DNA/RNA polymerases"/>
    <property type="match status" value="1"/>
</dbReference>
<keyword evidence="3" id="KW-1185">Reference proteome</keyword>
<feature type="domain" description="Reverse transcriptase Ty1/copia-type" evidence="1">
    <location>
        <begin position="2"/>
        <end position="145"/>
    </location>
</feature>
<evidence type="ECO:0000313" key="2">
    <source>
        <dbReference type="EMBL" id="CAL1355517.1"/>
    </source>
</evidence>
<name>A0AAV2CHS8_9ROSI</name>
<gene>
    <name evidence="2" type="ORF">LTRI10_LOCUS3275</name>
</gene>
<reference evidence="2 3" key="1">
    <citation type="submission" date="2024-04" db="EMBL/GenBank/DDBJ databases">
        <authorList>
            <person name="Fracassetti M."/>
        </authorList>
    </citation>
    <scope>NUCLEOTIDE SEQUENCE [LARGE SCALE GENOMIC DNA]</scope>
</reference>
<evidence type="ECO:0000259" key="1">
    <source>
        <dbReference type="Pfam" id="PF07727"/>
    </source>
</evidence>
<accession>A0AAV2CHS8</accession>
<dbReference type="AlphaFoldDB" id="A0AAV2CHS8"/>
<dbReference type="InterPro" id="IPR043502">
    <property type="entry name" value="DNA/RNA_pol_sf"/>
</dbReference>
<sequence length="151" mass="17786">MEQRRGFESTNFDYFCKLKKALYCLKQAPRAWYRKIGEFLLQCGYSVNPSDSSLFVKEQDKKLAIVLDYVDDLIVTGDDEEEINRTRINLSIRFQMKELGELKHFLGLEVEKREDDLFLSQRRYVIVLLDKFGVQECKPMTTPMEANVKLN</sequence>
<dbReference type="EMBL" id="OZ034813">
    <property type="protein sequence ID" value="CAL1355517.1"/>
    <property type="molecule type" value="Genomic_DNA"/>
</dbReference>
<organism evidence="2 3">
    <name type="scientific">Linum trigynum</name>
    <dbReference type="NCBI Taxonomy" id="586398"/>
    <lineage>
        <taxon>Eukaryota</taxon>
        <taxon>Viridiplantae</taxon>
        <taxon>Streptophyta</taxon>
        <taxon>Embryophyta</taxon>
        <taxon>Tracheophyta</taxon>
        <taxon>Spermatophyta</taxon>
        <taxon>Magnoliopsida</taxon>
        <taxon>eudicotyledons</taxon>
        <taxon>Gunneridae</taxon>
        <taxon>Pentapetalae</taxon>
        <taxon>rosids</taxon>
        <taxon>fabids</taxon>
        <taxon>Malpighiales</taxon>
        <taxon>Linaceae</taxon>
        <taxon>Linum</taxon>
    </lineage>
</organism>
<dbReference type="InterPro" id="IPR013103">
    <property type="entry name" value="RVT_2"/>
</dbReference>